<dbReference type="AlphaFoldDB" id="A0A090MHA2"/>
<proteinExistence type="predicted"/>
<evidence type="ECO:0000313" key="1">
    <source>
        <dbReference type="EMBL" id="CEG07010.1"/>
    </source>
</evidence>
<sequence length="89" mass="9739">MHPKLFKTDDPFANPEAAAKELIRLCKAEMEQANRSFAYTGTVNFTFIYDGGGTPASYGAGRDYAINKGWLTIDESGSRIMITPEGEDA</sequence>
<protein>
    <submittedName>
        <fullName evidence="1">Uncharacterized protein</fullName>
    </submittedName>
</protein>
<keyword evidence="2" id="KW-1185">Reference proteome</keyword>
<name>A0A090MHA2_AFIFE</name>
<reference evidence="1 2" key="1">
    <citation type="journal article" date="2014" name="Genome Announc.">
        <title>Genome Sequence of Afipia felis Strain 76713, Isolated in Hospital Water Using an Amoeba Co-Culture Procedure.</title>
        <authorList>
            <person name="Benamar S."/>
            <person name="La Scola B."/>
            <person name="Croce O."/>
        </authorList>
    </citation>
    <scope>NUCLEOTIDE SEQUENCE [LARGE SCALE GENOMIC DNA]</scope>
    <source>
        <strain evidence="1 2">76713</strain>
    </source>
</reference>
<dbReference type="Proteomes" id="UP000035762">
    <property type="component" value="Unassembled WGS sequence"/>
</dbReference>
<evidence type="ECO:0000313" key="2">
    <source>
        <dbReference type="Proteomes" id="UP000035762"/>
    </source>
</evidence>
<dbReference type="OrthoDB" id="8253846at2"/>
<accession>A0A090MHA2</accession>
<dbReference type="EMBL" id="CCAZ020000001">
    <property type="protein sequence ID" value="CEG07010.1"/>
    <property type="molecule type" value="Genomic_DNA"/>
</dbReference>
<gene>
    <name evidence="1" type="ORF">BN961_00391</name>
</gene>
<comment type="caution">
    <text evidence="1">The sequence shown here is derived from an EMBL/GenBank/DDBJ whole genome shotgun (WGS) entry which is preliminary data.</text>
</comment>
<dbReference type="RefSeq" id="WP_048755622.1">
    <property type="nucleotide sequence ID" value="NZ_CCAZ020000001.1"/>
</dbReference>
<organism evidence="1 2">
    <name type="scientific">Afipia felis</name>
    <name type="common">Cat scratch disease bacillus</name>
    <dbReference type="NCBI Taxonomy" id="1035"/>
    <lineage>
        <taxon>Bacteria</taxon>
        <taxon>Pseudomonadati</taxon>
        <taxon>Pseudomonadota</taxon>
        <taxon>Alphaproteobacteria</taxon>
        <taxon>Hyphomicrobiales</taxon>
        <taxon>Nitrobacteraceae</taxon>
        <taxon>Afipia</taxon>
    </lineage>
</organism>